<dbReference type="EMBL" id="JAWRVE010000005">
    <property type="protein sequence ID" value="KAL1881815.1"/>
    <property type="molecule type" value="Genomic_DNA"/>
</dbReference>
<name>A0ABR3Y0J8_9PEZI</name>
<feature type="compositionally biased region" description="Basic residues" evidence="1">
    <location>
        <begin position="133"/>
        <end position="145"/>
    </location>
</feature>
<feature type="compositionally biased region" description="Basic and acidic residues" evidence="1">
    <location>
        <begin position="174"/>
        <end position="191"/>
    </location>
</feature>
<feature type="compositionally biased region" description="Basic and acidic residues" evidence="1">
    <location>
        <begin position="146"/>
        <end position="165"/>
    </location>
</feature>
<dbReference type="PANTHER" id="PTHR13282">
    <property type="entry name" value="PROTEIN FAM32A"/>
    <property type="match status" value="1"/>
</dbReference>
<evidence type="ECO:0008006" key="4">
    <source>
        <dbReference type="Google" id="ProtNLM"/>
    </source>
</evidence>
<sequence>MVRRALIQPTQHFDQGNTRVRDETLTVQPRHDALRLRHAAGGITGGMMWSAPELIYKLLARYIEMYPVIGIYHPWSSRVKDFLIEEITELLHASESNAATISSRQAGGTTGAATAAMPSDDYKSAGGGALRIKGAKVKKHKKKKDKAALEKNLAEPKKEESQAKEQEEEEEEAEPSRSHKTEAEQRFEEARRKKLLEKAGSSRPELLKTHKERVEELNTYLSKLSEHHDMPKIGPG</sequence>
<evidence type="ECO:0000313" key="2">
    <source>
        <dbReference type="EMBL" id="KAL1881815.1"/>
    </source>
</evidence>
<organism evidence="2 3">
    <name type="scientific">Diaporthe australafricana</name>
    <dbReference type="NCBI Taxonomy" id="127596"/>
    <lineage>
        <taxon>Eukaryota</taxon>
        <taxon>Fungi</taxon>
        <taxon>Dikarya</taxon>
        <taxon>Ascomycota</taxon>
        <taxon>Pezizomycotina</taxon>
        <taxon>Sordariomycetes</taxon>
        <taxon>Sordariomycetidae</taxon>
        <taxon>Diaporthales</taxon>
        <taxon>Diaporthaceae</taxon>
        <taxon>Diaporthe</taxon>
    </lineage>
</organism>
<proteinExistence type="predicted"/>
<dbReference type="Proteomes" id="UP001583177">
    <property type="component" value="Unassembled WGS sequence"/>
</dbReference>
<evidence type="ECO:0000313" key="3">
    <source>
        <dbReference type="Proteomes" id="UP001583177"/>
    </source>
</evidence>
<dbReference type="InterPro" id="IPR013865">
    <property type="entry name" value="FAM32A"/>
</dbReference>
<protein>
    <recommendedName>
        <fullName evidence="4">DUF1754-domain-containing protein</fullName>
    </recommendedName>
</protein>
<accession>A0ABR3Y0J8</accession>
<dbReference type="Pfam" id="PF08555">
    <property type="entry name" value="FAM32A"/>
    <property type="match status" value="1"/>
</dbReference>
<gene>
    <name evidence="2" type="ORF">Daus18300_000868</name>
</gene>
<reference evidence="2 3" key="1">
    <citation type="journal article" date="2024" name="IMA Fungus">
        <title>IMA Genome - F19 : A genome assembly and annotation guide to empower mycologists, including annotated draft genome sequences of Ceratocystis pirilliformis, Diaporthe australafricana, Fusarium ophioides, Paecilomyces lecythidis, and Sporothrix stenoceras.</title>
        <authorList>
            <person name="Aylward J."/>
            <person name="Wilson A.M."/>
            <person name="Visagie C.M."/>
            <person name="Spraker J."/>
            <person name="Barnes I."/>
            <person name="Buitendag C."/>
            <person name="Ceriani C."/>
            <person name="Del Mar Angel L."/>
            <person name="du Plessis D."/>
            <person name="Fuchs T."/>
            <person name="Gasser K."/>
            <person name="Kramer D."/>
            <person name="Li W."/>
            <person name="Munsamy K."/>
            <person name="Piso A."/>
            <person name="Price J.L."/>
            <person name="Sonnekus B."/>
            <person name="Thomas C."/>
            <person name="van der Nest A."/>
            <person name="van Dijk A."/>
            <person name="van Heerden A."/>
            <person name="van Vuuren N."/>
            <person name="Yilmaz N."/>
            <person name="Duong T.A."/>
            <person name="van der Merwe N.A."/>
            <person name="Wingfield M.J."/>
            <person name="Wingfield B.D."/>
        </authorList>
    </citation>
    <scope>NUCLEOTIDE SEQUENCE [LARGE SCALE GENOMIC DNA]</scope>
    <source>
        <strain evidence="2 3">CMW 18300</strain>
    </source>
</reference>
<evidence type="ECO:0000256" key="1">
    <source>
        <dbReference type="SAM" id="MobiDB-lite"/>
    </source>
</evidence>
<dbReference type="PANTHER" id="PTHR13282:SF6">
    <property type="entry name" value="PROTEIN FAM32A"/>
    <property type="match status" value="1"/>
</dbReference>
<feature type="region of interest" description="Disordered" evidence="1">
    <location>
        <begin position="102"/>
        <end position="210"/>
    </location>
</feature>
<keyword evidence="3" id="KW-1185">Reference proteome</keyword>
<comment type="caution">
    <text evidence="2">The sequence shown here is derived from an EMBL/GenBank/DDBJ whole genome shotgun (WGS) entry which is preliminary data.</text>
</comment>